<dbReference type="InterPro" id="IPR036397">
    <property type="entry name" value="RNaseH_sf"/>
</dbReference>
<dbReference type="Pfam" id="PF05380">
    <property type="entry name" value="Peptidase_A17"/>
    <property type="match status" value="1"/>
</dbReference>
<dbReference type="SUPFAM" id="SSF53098">
    <property type="entry name" value="Ribonuclease H-like"/>
    <property type="match status" value="1"/>
</dbReference>
<keyword evidence="2" id="KW-1185">Reference proteome</keyword>
<evidence type="ECO:0000259" key="1">
    <source>
        <dbReference type="PROSITE" id="PS50994"/>
    </source>
</evidence>
<accession>A0A1I7WGV1</accession>
<sequence>MELRGQISTTTLTTFLGISWDPETDRVLFPLPTITLNKATKRSLLREISTKNKTNWDDPLNEEEASTLKKIRQTPEVIIRIPRVGLEVSHRIAMDVHDFVDASEDCVAACVYMKPPRCERLAQLMCSKSRLTPLKGPTIPRLELLASLIGCRLSSCLLTNTTYVWTDSQIALAWITGGKMSHPPFIQRRLQEIRSYGFRFNYIPTSINPAAIATRGLTMSQLRDSKLWWHGPPFLLESEERWPNKQESIVDEEEKLNIASFCLPQITERGSVVGPDPLRYSSWKRMIATLIIMITFIRNIAKNSVSLQGRLVKPTNRNSSRANKIALLEMQRRCPPSTDDIMNLSNCQPKPKPIYILRSDPTSRLVILDKDERCQHESTSHTLNALRMQFWIPTGRATVRKALNSCLSCKKRNTPPLKLPPIPQLPTSRVRAKSPFENVGIYYTGPFNVLVSGGMVRKIWVVLITCLTIRAIHLEISTSLSLEEFLRAIRRFIARRGRPSIIISDNGTNFKGADPPDPTASLDRYCSKEGIEWRFIPANSSWVGGVYERLIGSDRQFSTYTRRADTVTTLLFDLSTFSFHTLYPAYQRTAQARQTYRSQIHGHISSGV</sequence>
<evidence type="ECO:0000313" key="2">
    <source>
        <dbReference type="Proteomes" id="UP000095283"/>
    </source>
</evidence>
<name>A0A1I7WGV1_HETBA</name>
<dbReference type="Pfam" id="PF17921">
    <property type="entry name" value="Integrase_H2C2"/>
    <property type="match status" value="1"/>
</dbReference>
<evidence type="ECO:0000313" key="3">
    <source>
        <dbReference type="WBParaSite" id="Hba_04217"/>
    </source>
</evidence>
<dbReference type="GO" id="GO:0003676">
    <property type="term" value="F:nucleic acid binding"/>
    <property type="evidence" value="ECO:0007669"/>
    <property type="project" value="InterPro"/>
</dbReference>
<protein>
    <submittedName>
        <fullName evidence="3">Integrase catalytic domain-containing protein</fullName>
    </submittedName>
</protein>
<organism evidence="2 3">
    <name type="scientific">Heterorhabditis bacteriophora</name>
    <name type="common">Entomopathogenic nematode worm</name>
    <dbReference type="NCBI Taxonomy" id="37862"/>
    <lineage>
        <taxon>Eukaryota</taxon>
        <taxon>Metazoa</taxon>
        <taxon>Ecdysozoa</taxon>
        <taxon>Nematoda</taxon>
        <taxon>Chromadorea</taxon>
        <taxon>Rhabditida</taxon>
        <taxon>Rhabditina</taxon>
        <taxon>Rhabditomorpha</taxon>
        <taxon>Strongyloidea</taxon>
        <taxon>Heterorhabditidae</taxon>
        <taxon>Heterorhabditis</taxon>
    </lineage>
</organism>
<dbReference type="AlphaFoldDB" id="A0A1I7WGV1"/>
<dbReference type="WBParaSite" id="Hba_04217">
    <property type="protein sequence ID" value="Hba_04217"/>
    <property type="gene ID" value="Hba_04217"/>
</dbReference>
<dbReference type="PANTHER" id="PTHR47331">
    <property type="entry name" value="PHD-TYPE DOMAIN-CONTAINING PROTEIN"/>
    <property type="match status" value="1"/>
</dbReference>
<reference evidence="3" key="1">
    <citation type="submission" date="2016-11" db="UniProtKB">
        <authorList>
            <consortium name="WormBaseParasite"/>
        </authorList>
    </citation>
    <scope>IDENTIFICATION</scope>
</reference>
<dbReference type="PANTHER" id="PTHR47331:SF8">
    <property type="match status" value="1"/>
</dbReference>
<dbReference type="GO" id="GO:0015074">
    <property type="term" value="P:DNA integration"/>
    <property type="evidence" value="ECO:0007669"/>
    <property type="project" value="InterPro"/>
</dbReference>
<dbReference type="InterPro" id="IPR008042">
    <property type="entry name" value="Retrotrans_Pao"/>
</dbReference>
<dbReference type="PROSITE" id="PS50994">
    <property type="entry name" value="INTEGRASE"/>
    <property type="match status" value="1"/>
</dbReference>
<proteinExistence type="predicted"/>
<dbReference type="Gene3D" id="3.30.420.10">
    <property type="entry name" value="Ribonuclease H-like superfamily/Ribonuclease H"/>
    <property type="match status" value="1"/>
</dbReference>
<dbReference type="InterPro" id="IPR012337">
    <property type="entry name" value="RNaseH-like_sf"/>
</dbReference>
<dbReference type="InterPro" id="IPR001584">
    <property type="entry name" value="Integrase_cat-core"/>
</dbReference>
<dbReference type="InterPro" id="IPR041588">
    <property type="entry name" value="Integrase_H2C2"/>
</dbReference>
<feature type="domain" description="Integrase catalytic" evidence="1">
    <location>
        <begin position="431"/>
        <end position="608"/>
    </location>
</feature>
<dbReference type="Proteomes" id="UP000095283">
    <property type="component" value="Unplaced"/>
</dbReference>